<dbReference type="PANTHER" id="PTHR43626:SF4">
    <property type="entry name" value="GCN5-RELATED N-ACETYLTRANSFERASE 2, CHLOROPLASTIC"/>
    <property type="match status" value="1"/>
</dbReference>
<reference evidence="5" key="1">
    <citation type="submission" date="2016-10" db="EMBL/GenBank/DDBJ databases">
        <authorList>
            <person name="Varghese N."/>
            <person name="Submissions S."/>
        </authorList>
    </citation>
    <scope>NUCLEOTIDE SEQUENCE [LARGE SCALE GENOMIC DNA]</scope>
    <source>
        <strain evidence="5">DSM 22965</strain>
    </source>
</reference>
<feature type="domain" description="N-acetyltransferase" evidence="3">
    <location>
        <begin position="4"/>
        <end position="135"/>
    </location>
</feature>
<dbReference type="InterPro" id="IPR016181">
    <property type="entry name" value="Acyl_CoA_acyltransferase"/>
</dbReference>
<evidence type="ECO:0000313" key="4">
    <source>
        <dbReference type="EMBL" id="SDR65701.1"/>
    </source>
</evidence>
<keyword evidence="1 4" id="KW-0808">Transferase</keyword>
<dbReference type="GO" id="GO:0005737">
    <property type="term" value="C:cytoplasm"/>
    <property type="evidence" value="ECO:0007669"/>
    <property type="project" value="TreeGrafter"/>
</dbReference>
<keyword evidence="5" id="KW-1185">Reference proteome</keyword>
<sequence length="143" mass="15209">MARFEERVPTVDELHAVADAVGWLDHFDWPSVGAGLERSLHGVVVTDADAVVGVGRLVGDGARYWYVQDVMVHPDAAEQGIATAIVERLLDHVRTQAPAAAVVGLFSSPEAVSVYEELGFRAATADPLGMTLDVDAGEGRVTE</sequence>
<proteinExistence type="predicted"/>
<dbReference type="CDD" id="cd04301">
    <property type="entry name" value="NAT_SF"/>
    <property type="match status" value="1"/>
</dbReference>
<dbReference type="GO" id="GO:0008080">
    <property type="term" value="F:N-acetyltransferase activity"/>
    <property type="evidence" value="ECO:0007669"/>
    <property type="project" value="InterPro"/>
</dbReference>
<organism evidence="4 5">
    <name type="scientific">Agrococcus carbonis</name>
    <dbReference type="NCBI Taxonomy" id="684552"/>
    <lineage>
        <taxon>Bacteria</taxon>
        <taxon>Bacillati</taxon>
        <taxon>Actinomycetota</taxon>
        <taxon>Actinomycetes</taxon>
        <taxon>Micrococcales</taxon>
        <taxon>Microbacteriaceae</taxon>
        <taxon>Agrococcus</taxon>
    </lineage>
</organism>
<protein>
    <submittedName>
        <fullName evidence="4">Acetyltransferase (GNAT) domain-containing protein</fullName>
    </submittedName>
</protein>
<dbReference type="SUPFAM" id="SSF55729">
    <property type="entry name" value="Acyl-CoA N-acyltransferases (Nat)"/>
    <property type="match status" value="1"/>
</dbReference>
<dbReference type="RefSeq" id="WP_092664723.1">
    <property type="nucleotide sequence ID" value="NZ_LT629734.1"/>
</dbReference>
<dbReference type="AlphaFoldDB" id="A0A1H1KTK9"/>
<evidence type="ECO:0000313" key="5">
    <source>
        <dbReference type="Proteomes" id="UP000199649"/>
    </source>
</evidence>
<dbReference type="EMBL" id="LT629734">
    <property type="protein sequence ID" value="SDR65701.1"/>
    <property type="molecule type" value="Genomic_DNA"/>
</dbReference>
<dbReference type="PROSITE" id="PS51186">
    <property type="entry name" value="GNAT"/>
    <property type="match status" value="1"/>
</dbReference>
<dbReference type="OrthoDB" id="3216107at2"/>
<dbReference type="Gene3D" id="3.40.630.30">
    <property type="match status" value="1"/>
</dbReference>
<gene>
    <name evidence="4" type="ORF">SAMN04489719_0106</name>
</gene>
<dbReference type="InterPro" id="IPR000182">
    <property type="entry name" value="GNAT_dom"/>
</dbReference>
<dbReference type="STRING" id="684552.SAMN04489719_0106"/>
<evidence type="ECO:0000259" key="3">
    <source>
        <dbReference type="PROSITE" id="PS51186"/>
    </source>
</evidence>
<dbReference type="PANTHER" id="PTHR43626">
    <property type="entry name" value="ACYL-COA N-ACYLTRANSFERASE"/>
    <property type="match status" value="1"/>
</dbReference>
<evidence type="ECO:0000256" key="1">
    <source>
        <dbReference type="ARBA" id="ARBA00022679"/>
    </source>
</evidence>
<dbReference type="InterPro" id="IPR045039">
    <property type="entry name" value="NSI-like"/>
</dbReference>
<dbReference type="Proteomes" id="UP000199649">
    <property type="component" value="Chromosome I"/>
</dbReference>
<dbReference type="Pfam" id="PF13673">
    <property type="entry name" value="Acetyltransf_10"/>
    <property type="match status" value="1"/>
</dbReference>
<evidence type="ECO:0000256" key="2">
    <source>
        <dbReference type="ARBA" id="ARBA00023315"/>
    </source>
</evidence>
<name>A0A1H1KTK9_9MICO</name>
<accession>A0A1H1KTK9</accession>
<keyword evidence="2" id="KW-0012">Acyltransferase</keyword>